<proteinExistence type="predicted"/>
<comment type="caution">
    <text evidence="1">The sequence shown here is derived from an EMBL/GenBank/DDBJ whole genome shotgun (WGS) entry which is preliminary data.</text>
</comment>
<reference evidence="1" key="1">
    <citation type="submission" date="2019-09" db="EMBL/GenBank/DDBJ databases">
        <title>Draft genome information of white flower Hibiscus syriacus.</title>
        <authorList>
            <person name="Kim Y.-M."/>
        </authorList>
    </citation>
    <scope>NUCLEOTIDE SEQUENCE [LARGE SCALE GENOMIC DNA]</scope>
    <source>
        <strain evidence="1">YM2019G1</strain>
    </source>
</reference>
<sequence length="63" mass="7261">MSADRVGLSTMKQWVIRRIQSHQGLSLSSYRMIGDARLAALLRVSLRIKAWRLQVLHRINNMG</sequence>
<keyword evidence="2" id="KW-1185">Reference proteome</keyword>
<dbReference type="AlphaFoldDB" id="A0A6A3AIB6"/>
<dbReference type="Proteomes" id="UP000436088">
    <property type="component" value="Unassembled WGS sequence"/>
</dbReference>
<name>A0A6A3AIB6_HIBSY</name>
<protein>
    <submittedName>
        <fullName evidence="1">Uncharacterized protein</fullName>
    </submittedName>
</protein>
<gene>
    <name evidence="1" type="ORF">F3Y22_tig00110482pilonHSYRG00561</name>
</gene>
<dbReference type="EMBL" id="VEPZ02001007">
    <property type="protein sequence ID" value="KAE8702649.1"/>
    <property type="molecule type" value="Genomic_DNA"/>
</dbReference>
<evidence type="ECO:0000313" key="1">
    <source>
        <dbReference type="EMBL" id="KAE8702649.1"/>
    </source>
</evidence>
<organism evidence="1 2">
    <name type="scientific">Hibiscus syriacus</name>
    <name type="common">Rose of Sharon</name>
    <dbReference type="NCBI Taxonomy" id="106335"/>
    <lineage>
        <taxon>Eukaryota</taxon>
        <taxon>Viridiplantae</taxon>
        <taxon>Streptophyta</taxon>
        <taxon>Embryophyta</taxon>
        <taxon>Tracheophyta</taxon>
        <taxon>Spermatophyta</taxon>
        <taxon>Magnoliopsida</taxon>
        <taxon>eudicotyledons</taxon>
        <taxon>Gunneridae</taxon>
        <taxon>Pentapetalae</taxon>
        <taxon>rosids</taxon>
        <taxon>malvids</taxon>
        <taxon>Malvales</taxon>
        <taxon>Malvaceae</taxon>
        <taxon>Malvoideae</taxon>
        <taxon>Hibiscus</taxon>
    </lineage>
</organism>
<accession>A0A6A3AIB6</accession>
<evidence type="ECO:0000313" key="2">
    <source>
        <dbReference type="Proteomes" id="UP000436088"/>
    </source>
</evidence>